<dbReference type="EMBL" id="KV454208">
    <property type="protein sequence ID" value="ODQ62004.1"/>
    <property type="molecule type" value="Genomic_DNA"/>
</dbReference>
<evidence type="ECO:0000313" key="10">
    <source>
        <dbReference type="Proteomes" id="UP000094112"/>
    </source>
</evidence>
<evidence type="ECO:0000256" key="5">
    <source>
        <dbReference type="ARBA" id="ARBA00023016"/>
    </source>
</evidence>
<sequence length="1215" mass="140841">MAGLKNPISTTNANGNERNNEKINLVNGSDVQFEYNNNQNNNTKSDSKKKKKKKKSKAKKSQQQNVEGETIKELDFDDPDFEYPDSRILKQNSNGDVIVQSLEPNPKAKKPNSSSSENANDKHPKKKSNSIPSSGFIPEDQDDLNEQLKEYWASLSADEKKELLNLERDSVFKVMKEQQKITCNCSVCGRKRQIIEQELKKLYDNYFDGIDTQELIAAELFNINNQQSYKKHQHQQQQQFDQQQQSRSRKGSGTNLQQPHPSQQQQQQQSQPQQSQQVQQPQQQQQHPTQSSDVQRRNGIMSVAEDLLQNDGKKFLEMMEKLAESRIQRQNQYIRRNEMMKSNQANNQIEEEEEEEPEYYDDEHEDEDEDDEEEEEDEDDDDEEELDEEYEGEEDYEDGEDHHHTHSHSHSHDHHHHDHHGHNHNHTHSHNHNEHGEEFEDDNDEFNTDDEMDRRNMIQLQLQRQRQLQKQLQREREELAQLQDDYVDGDQRLEQLQHQQAQVEAQQQKLQELADQQKQLETHSHLSQQAQQQSQQPQPQITGDLDIEEEEEEFEDDIEDEEEYSDDPIDEEQQLEEGRAMLQLCTTKMLRQSLLESYKRKKQEEYVKNLLSELDEEKLREKQKEEKKQREKEKKREKKRLIQQQKEEERLKKEAEIERLKREKEEENKRKIEEGRKRKQEEERKKLEEKRRKEAEKREREERKKQQQEAKKKKEEEEKRIKEEEQLRIQKQKEEEEKSRLQKQQEEEKRQQEILKLQQEHEELKRKQQEEDELRRQQQEAFARQQQERSNSTHSIPDQFSQPQIPTSTNPLLDNLYHQTNTPFASSPLGSQAGLSRHQQQQPQLPRNDTPPGFQLNPGSATLGVNSGLDTQYSHLTNPSAASLFNSRNFSENLPSVRSPWNTNGTSTTNNNNSLFNPLDKSFNLFSQPQPPQLSQPQPPQQQQQQSPPNDPSIDLLSNSLASTNFEANNTNNFNSSFLSGSKVWSTSSANTGLNGVVNGANTWSASTTKNLNGGGLWGTPINSSPSTQTLGGATQLNSNGGNNFLPSQYQQHHSAPNSQPSTTIHPSSQPPSSSNVDQLIKNYQSQIYQAYTYLRSSFLDGGFILIDTLFTTFNSLQPPNSALTFALFLSIIKTKTSLYNFETIGDELGNVTHVKITPFQQQLNPLNSNVSRTGSLPFNQFGNGGANDGLYADPRRNTSFDTNGSGLTWGGSLI</sequence>
<evidence type="ECO:0000256" key="7">
    <source>
        <dbReference type="RuleBase" id="RU049441"/>
    </source>
</evidence>
<evidence type="ECO:0000313" key="9">
    <source>
        <dbReference type="EMBL" id="ODQ62004.1"/>
    </source>
</evidence>
<feature type="compositionally biased region" description="Basic and acidic residues" evidence="8">
    <location>
        <begin position="645"/>
        <end position="778"/>
    </location>
</feature>
<evidence type="ECO:0000256" key="2">
    <source>
        <dbReference type="ARBA" id="ARBA00007112"/>
    </source>
</evidence>
<feature type="compositionally biased region" description="Low complexity" evidence="8">
    <location>
        <begin position="257"/>
        <end position="292"/>
    </location>
</feature>
<evidence type="ECO:0000256" key="4">
    <source>
        <dbReference type="ARBA" id="ARBA00022490"/>
    </source>
</evidence>
<dbReference type="PANTHER" id="PTHR45615:SF63">
    <property type="entry name" value="CHROMOSOME UNDETERMINED SCAFFOLD_10, WHOLE GENOME SHOTGUN SEQUENCE"/>
    <property type="match status" value="1"/>
</dbReference>
<feature type="compositionally biased region" description="Low complexity" evidence="8">
    <location>
        <begin position="459"/>
        <end position="471"/>
    </location>
</feature>
<dbReference type="OrthoDB" id="21629at2759"/>
<dbReference type="PANTHER" id="PTHR45615">
    <property type="entry name" value="MYOSIN HEAVY CHAIN, NON-MUSCLE"/>
    <property type="match status" value="1"/>
</dbReference>
<feature type="compositionally biased region" description="Pro residues" evidence="8">
    <location>
        <begin position="929"/>
        <end position="940"/>
    </location>
</feature>
<feature type="compositionally biased region" description="Polar residues" evidence="8">
    <location>
        <begin position="857"/>
        <end position="870"/>
    </location>
</feature>
<evidence type="ECO:0000256" key="1">
    <source>
        <dbReference type="ARBA" id="ARBA00004496"/>
    </source>
</evidence>
<feature type="region of interest" description="Disordered" evidence="8">
    <location>
        <begin position="1"/>
        <end position="140"/>
    </location>
</feature>
<dbReference type="Pfam" id="PF13945">
    <property type="entry name" value="NST1"/>
    <property type="match status" value="1"/>
</dbReference>
<evidence type="ECO:0000256" key="8">
    <source>
        <dbReference type="SAM" id="MobiDB-lite"/>
    </source>
</evidence>
<keyword evidence="10" id="KW-1185">Reference proteome</keyword>
<keyword evidence="4 7" id="KW-0963">Cytoplasm</keyword>
<feature type="compositionally biased region" description="Polar residues" evidence="8">
    <location>
        <begin position="1021"/>
        <end position="1077"/>
    </location>
</feature>
<feature type="region of interest" description="Disordered" evidence="8">
    <location>
        <begin position="228"/>
        <end position="296"/>
    </location>
</feature>
<gene>
    <name evidence="9" type="ORF">WICANDRAFT_87076</name>
</gene>
<comment type="similarity">
    <text evidence="2 7">Belongs to the NST1 family.</text>
</comment>
<feature type="compositionally biased region" description="Low complexity" evidence="8">
    <location>
        <begin position="527"/>
        <end position="540"/>
    </location>
</feature>
<feature type="region of interest" description="Disordered" evidence="8">
    <location>
        <begin position="507"/>
        <end position="579"/>
    </location>
</feature>
<feature type="compositionally biased region" description="Low complexity" evidence="8">
    <location>
        <begin position="779"/>
        <end position="789"/>
    </location>
</feature>
<dbReference type="GeneID" id="30203336"/>
<reference evidence="9 10" key="1">
    <citation type="journal article" date="2016" name="Proc. Natl. Acad. Sci. U.S.A.">
        <title>Comparative genomics of biotechnologically important yeasts.</title>
        <authorList>
            <person name="Riley R."/>
            <person name="Haridas S."/>
            <person name="Wolfe K.H."/>
            <person name="Lopes M.R."/>
            <person name="Hittinger C.T."/>
            <person name="Goeker M."/>
            <person name="Salamov A.A."/>
            <person name="Wisecaver J.H."/>
            <person name="Long T.M."/>
            <person name="Calvey C.H."/>
            <person name="Aerts A.L."/>
            <person name="Barry K.W."/>
            <person name="Choi C."/>
            <person name="Clum A."/>
            <person name="Coughlan A.Y."/>
            <person name="Deshpande S."/>
            <person name="Douglass A.P."/>
            <person name="Hanson S.J."/>
            <person name="Klenk H.-P."/>
            <person name="LaButti K.M."/>
            <person name="Lapidus A."/>
            <person name="Lindquist E.A."/>
            <person name="Lipzen A.M."/>
            <person name="Meier-Kolthoff J.P."/>
            <person name="Ohm R.A."/>
            <person name="Otillar R.P."/>
            <person name="Pangilinan J.L."/>
            <person name="Peng Y."/>
            <person name="Rokas A."/>
            <person name="Rosa C.A."/>
            <person name="Scheuner C."/>
            <person name="Sibirny A.A."/>
            <person name="Slot J.C."/>
            <person name="Stielow J.B."/>
            <person name="Sun H."/>
            <person name="Kurtzman C.P."/>
            <person name="Blackwell M."/>
            <person name="Grigoriev I.V."/>
            <person name="Jeffries T.W."/>
        </authorList>
    </citation>
    <scope>NUCLEOTIDE SEQUENCE [LARGE SCALE GENOMIC DNA]</scope>
    <source>
        <strain evidence="10">ATCC 58044 / CBS 1984 / NCYC 433 / NRRL Y-366-8</strain>
    </source>
</reference>
<feature type="region of interest" description="Disordered" evidence="8">
    <location>
        <begin position="896"/>
        <end position="957"/>
    </location>
</feature>
<name>A0A1E3P9W7_WICAA</name>
<dbReference type="GO" id="GO:0005737">
    <property type="term" value="C:cytoplasm"/>
    <property type="evidence" value="ECO:0007669"/>
    <property type="project" value="UniProtKB-SubCell"/>
</dbReference>
<evidence type="ECO:0000256" key="6">
    <source>
        <dbReference type="ARBA" id="ARBA00023054"/>
    </source>
</evidence>
<comment type="subcellular location">
    <subcellularLocation>
        <location evidence="1 7">Cytoplasm</location>
    </subcellularLocation>
</comment>
<feature type="compositionally biased region" description="Polar residues" evidence="8">
    <location>
        <begin position="790"/>
        <end position="847"/>
    </location>
</feature>
<proteinExistence type="inferred from homology"/>
<feature type="region of interest" description="Disordered" evidence="8">
    <location>
        <begin position="334"/>
        <end position="476"/>
    </location>
</feature>
<dbReference type="InterPro" id="IPR025279">
    <property type="entry name" value="NST1"/>
</dbReference>
<dbReference type="STRING" id="683960.A0A1E3P9W7"/>
<feature type="compositionally biased region" description="Basic residues" evidence="8">
    <location>
        <begin position="47"/>
        <end position="60"/>
    </location>
</feature>
<feature type="region of interest" description="Disordered" evidence="8">
    <location>
        <begin position="1017"/>
        <end position="1077"/>
    </location>
</feature>
<keyword evidence="5 7" id="KW-0346">Stress response</keyword>
<feature type="compositionally biased region" description="Acidic residues" evidence="8">
    <location>
        <begin position="349"/>
        <end position="399"/>
    </location>
</feature>
<feature type="compositionally biased region" description="Basic and acidic residues" evidence="8">
    <location>
        <begin position="617"/>
        <end position="634"/>
    </location>
</feature>
<dbReference type="AlphaFoldDB" id="A0A1E3P9W7"/>
<feature type="compositionally biased region" description="Acidic residues" evidence="8">
    <location>
        <begin position="545"/>
        <end position="575"/>
    </location>
</feature>
<keyword evidence="6 7" id="KW-0175">Coiled coil</keyword>
<comment type="function">
    <text evidence="7">May act as a negative regulator of salt tolerance.</text>
</comment>
<feature type="region of interest" description="Disordered" evidence="8">
    <location>
        <begin position="615"/>
        <end position="870"/>
    </location>
</feature>
<feature type="compositionally biased region" description="Low complexity" evidence="8">
    <location>
        <begin position="235"/>
        <end position="246"/>
    </location>
</feature>
<evidence type="ECO:0000256" key="3">
    <source>
        <dbReference type="ARBA" id="ARBA00020733"/>
    </source>
</evidence>
<feature type="compositionally biased region" description="Low complexity" evidence="8">
    <location>
        <begin position="902"/>
        <end position="914"/>
    </location>
</feature>
<feature type="compositionally biased region" description="Low complexity" evidence="8">
    <location>
        <begin position="507"/>
        <end position="517"/>
    </location>
</feature>
<feature type="compositionally biased region" description="Polar residues" evidence="8">
    <location>
        <begin position="7"/>
        <end position="17"/>
    </location>
</feature>
<dbReference type="Proteomes" id="UP000094112">
    <property type="component" value="Unassembled WGS sequence"/>
</dbReference>
<feature type="compositionally biased region" description="Acidic residues" evidence="8">
    <location>
        <begin position="437"/>
        <end position="451"/>
    </location>
</feature>
<organism evidence="9 10">
    <name type="scientific">Wickerhamomyces anomalus (strain ATCC 58044 / CBS 1984 / NCYC 433 / NRRL Y-366-8)</name>
    <name type="common">Yeast</name>
    <name type="synonym">Hansenula anomala</name>
    <dbReference type="NCBI Taxonomy" id="683960"/>
    <lineage>
        <taxon>Eukaryota</taxon>
        <taxon>Fungi</taxon>
        <taxon>Dikarya</taxon>
        <taxon>Ascomycota</taxon>
        <taxon>Saccharomycotina</taxon>
        <taxon>Saccharomycetes</taxon>
        <taxon>Phaffomycetales</taxon>
        <taxon>Wickerhamomycetaceae</taxon>
        <taxon>Wickerhamomyces</taxon>
    </lineage>
</organism>
<feature type="compositionally biased region" description="Basic residues" evidence="8">
    <location>
        <begin position="404"/>
        <end position="430"/>
    </location>
</feature>
<dbReference type="RefSeq" id="XP_019041211.1">
    <property type="nucleotide sequence ID" value="XM_019186090.1"/>
</dbReference>
<accession>A0A1E3P9W7</accession>
<protein>
    <recommendedName>
        <fullName evidence="3 7">Stress response protein NST1</fullName>
    </recommendedName>
</protein>